<gene>
    <name evidence="1" type="ORF">L207DRAFT_629619</name>
</gene>
<dbReference type="Proteomes" id="UP000235786">
    <property type="component" value="Unassembled WGS sequence"/>
</dbReference>
<dbReference type="PANTHER" id="PTHR36978">
    <property type="entry name" value="P-LOOP CONTAINING NUCLEOTIDE TRIPHOSPHATE HYDROLASE"/>
    <property type="match status" value="1"/>
</dbReference>
<dbReference type="SUPFAM" id="SSF52540">
    <property type="entry name" value="P-loop containing nucleoside triphosphate hydrolases"/>
    <property type="match status" value="1"/>
</dbReference>
<dbReference type="PANTHER" id="PTHR36978:SF4">
    <property type="entry name" value="P-LOOP CONTAINING NUCLEOSIDE TRIPHOSPHATE HYDROLASE PROTEIN"/>
    <property type="match status" value="1"/>
</dbReference>
<proteinExistence type="predicted"/>
<evidence type="ECO:0000313" key="2">
    <source>
        <dbReference type="Proteomes" id="UP000235786"/>
    </source>
</evidence>
<dbReference type="OrthoDB" id="408152at2759"/>
<protein>
    <submittedName>
        <fullName evidence="1">Uncharacterized protein</fullName>
    </submittedName>
</protein>
<name>A0A2J6S2V2_HYAVF</name>
<dbReference type="Pfam" id="PF17784">
    <property type="entry name" value="Sulfotransfer_4"/>
    <property type="match status" value="2"/>
</dbReference>
<dbReference type="EMBL" id="KZ613940">
    <property type="protein sequence ID" value="PMD45100.1"/>
    <property type="molecule type" value="Genomic_DNA"/>
</dbReference>
<accession>A0A2J6S2V2</accession>
<dbReference type="InterPro" id="IPR040632">
    <property type="entry name" value="Sulfotransfer_4"/>
</dbReference>
<keyword evidence="2" id="KW-1185">Reference proteome</keyword>
<dbReference type="InterPro" id="IPR027417">
    <property type="entry name" value="P-loop_NTPase"/>
</dbReference>
<dbReference type="STRING" id="1149755.A0A2J6S2V2"/>
<organism evidence="1 2">
    <name type="scientific">Hyaloscypha variabilis (strain UAMH 11265 / GT02V1 / F)</name>
    <name type="common">Meliniomyces variabilis</name>
    <dbReference type="NCBI Taxonomy" id="1149755"/>
    <lineage>
        <taxon>Eukaryota</taxon>
        <taxon>Fungi</taxon>
        <taxon>Dikarya</taxon>
        <taxon>Ascomycota</taxon>
        <taxon>Pezizomycotina</taxon>
        <taxon>Leotiomycetes</taxon>
        <taxon>Helotiales</taxon>
        <taxon>Hyaloscyphaceae</taxon>
        <taxon>Hyaloscypha</taxon>
        <taxon>Hyaloscypha variabilis</taxon>
    </lineage>
</organism>
<reference evidence="1 2" key="1">
    <citation type="submission" date="2016-04" db="EMBL/GenBank/DDBJ databases">
        <title>A degradative enzymes factory behind the ericoid mycorrhizal symbiosis.</title>
        <authorList>
            <consortium name="DOE Joint Genome Institute"/>
            <person name="Martino E."/>
            <person name="Morin E."/>
            <person name="Grelet G."/>
            <person name="Kuo A."/>
            <person name="Kohler A."/>
            <person name="Daghino S."/>
            <person name="Barry K."/>
            <person name="Choi C."/>
            <person name="Cichocki N."/>
            <person name="Clum A."/>
            <person name="Copeland A."/>
            <person name="Hainaut M."/>
            <person name="Haridas S."/>
            <person name="Labutti K."/>
            <person name="Lindquist E."/>
            <person name="Lipzen A."/>
            <person name="Khouja H.-R."/>
            <person name="Murat C."/>
            <person name="Ohm R."/>
            <person name="Olson A."/>
            <person name="Spatafora J."/>
            <person name="Veneault-Fourrey C."/>
            <person name="Henrissat B."/>
            <person name="Grigoriev I."/>
            <person name="Martin F."/>
            <person name="Perotto S."/>
        </authorList>
    </citation>
    <scope>NUCLEOTIDE SEQUENCE [LARGE SCALE GENOMIC DNA]</scope>
    <source>
        <strain evidence="1 2">F</strain>
    </source>
</reference>
<dbReference type="AlphaFoldDB" id="A0A2J6S2V2"/>
<sequence length="259" mass="29022">MISQLKSLDLSPMGLIRPTTYIDKRNRKRVFPMKVLCFDLGRTGAASLRAALFQLGMSDVDHMVVPFGENTPDVGMWVEAIDAKSKGVGKPYGKEEWDSLLGDLMVCCSAVTDYPCALFIDELIALYPDAKIIFTYKPSYRGPTAGRSCGDVYAYTSMGNFHLEGCEWYDTRNEMVRKVAEDKPFLEYNVKEGWGPLCKFLEVEEPDIPFTRVNDTKAWLDTVEQSKTQSMLALLGKVGKVCIPVVLGSIALLYRRRSA</sequence>
<evidence type="ECO:0000313" key="1">
    <source>
        <dbReference type="EMBL" id="PMD45100.1"/>
    </source>
</evidence>
<dbReference type="Gene3D" id="3.40.50.300">
    <property type="entry name" value="P-loop containing nucleotide triphosphate hydrolases"/>
    <property type="match status" value="2"/>
</dbReference>